<proteinExistence type="predicted"/>
<comment type="caution">
    <text evidence="2">The sequence shown here is derived from an EMBL/GenBank/DDBJ whole genome shotgun (WGS) entry which is preliminary data.</text>
</comment>
<feature type="region of interest" description="Disordered" evidence="1">
    <location>
        <begin position="302"/>
        <end position="325"/>
    </location>
</feature>
<name>A0AAV1I902_9CHLO</name>
<feature type="region of interest" description="Disordered" evidence="1">
    <location>
        <begin position="456"/>
        <end position="578"/>
    </location>
</feature>
<dbReference type="InterPro" id="IPR029063">
    <property type="entry name" value="SAM-dependent_MTases_sf"/>
</dbReference>
<feature type="compositionally biased region" description="Low complexity" evidence="1">
    <location>
        <begin position="456"/>
        <end position="468"/>
    </location>
</feature>
<evidence type="ECO:0008006" key="4">
    <source>
        <dbReference type="Google" id="ProtNLM"/>
    </source>
</evidence>
<sequence length="578" mass="59965">MGADSLEPVSNDTDDRDARVKALYYTMRSLENKLGGGEGIEGLYGTLACSGMQKVLECMAAHCGMTEESRLVDMGAGIGRPLLHAMVGGYATRAWGIEIDRVKCDKGNAFMRYAAADMAKRRAEWGAFDVPTIRCAPIEEVKSLDTWTHAYSFWEGVPVASRRAFARLFRASKTLQAIAVGQRAMRGRHPQDFMEELGFGPLDLVDSFSVSMAGSGRSFTAYVFNRRGFVPPAVRQLATGEQACLDAMRPPTALGAREAHVDLASSRASAELEAADELAWAADERAQQACAQGIRTRIRSGALPPGAGRVSHADDSVSLPAPTSMQLPAGSKAATSASYSVHVSAAHLLGAAEEPARSARQPARATAAAHTETARADAAESCKANRAVHSAPVDGKAETAAVAADSANATGQRRSMASRLRNARAAVRRVGGLLRTGQPAAAAGQGRLHASVQELGAGPTAEGPPAAAVDGSADDATPHSIARRPAAAEEPPRTAPAGALGGAAPAAAASPGRGHKRPSPKKAPRAGKGGLAFRAVRAHRAAPASKADPLAHAKPAGGGQPVHEQAWGLGHRSAVETQ</sequence>
<gene>
    <name evidence="2" type="ORF">CVIRNUC_006190</name>
</gene>
<accession>A0AAV1I902</accession>
<dbReference type="Proteomes" id="UP001314263">
    <property type="component" value="Unassembled WGS sequence"/>
</dbReference>
<dbReference type="AlphaFoldDB" id="A0AAV1I902"/>
<dbReference type="SUPFAM" id="SSF53335">
    <property type="entry name" value="S-adenosyl-L-methionine-dependent methyltransferases"/>
    <property type="match status" value="1"/>
</dbReference>
<feature type="region of interest" description="Disordered" evidence="1">
    <location>
        <begin position="353"/>
        <end position="383"/>
    </location>
</feature>
<evidence type="ECO:0000256" key="1">
    <source>
        <dbReference type="SAM" id="MobiDB-lite"/>
    </source>
</evidence>
<reference evidence="2 3" key="1">
    <citation type="submission" date="2023-10" db="EMBL/GenBank/DDBJ databases">
        <authorList>
            <person name="Maclean D."/>
            <person name="Macfadyen A."/>
        </authorList>
    </citation>
    <scope>NUCLEOTIDE SEQUENCE [LARGE SCALE GENOMIC DNA]</scope>
</reference>
<dbReference type="EMBL" id="CAUYUE010000007">
    <property type="protein sequence ID" value="CAK0782995.1"/>
    <property type="molecule type" value="Genomic_DNA"/>
</dbReference>
<dbReference type="Gene3D" id="3.40.50.150">
    <property type="entry name" value="Vaccinia Virus protein VP39"/>
    <property type="match status" value="1"/>
</dbReference>
<feature type="compositionally biased region" description="Low complexity" evidence="1">
    <location>
        <begin position="493"/>
        <end position="512"/>
    </location>
</feature>
<feature type="compositionally biased region" description="Basic residues" evidence="1">
    <location>
        <begin position="513"/>
        <end position="525"/>
    </location>
</feature>
<evidence type="ECO:0000313" key="3">
    <source>
        <dbReference type="Proteomes" id="UP001314263"/>
    </source>
</evidence>
<evidence type="ECO:0000313" key="2">
    <source>
        <dbReference type="EMBL" id="CAK0782995.1"/>
    </source>
</evidence>
<organism evidence="2 3">
    <name type="scientific">Coccomyxa viridis</name>
    <dbReference type="NCBI Taxonomy" id="1274662"/>
    <lineage>
        <taxon>Eukaryota</taxon>
        <taxon>Viridiplantae</taxon>
        <taxon>Chlorophyta</taxon>
        <taxon>core chlorophytes</taxon>
        <taxon>Trebouxiophyceae</taxon>
        <taxon>Trebouxiophyceae incertae sedis</taxon>
        <taxon>Coccomyxaceae</taxon>
        <taxon>Coccomyxa</taxon>
    </lineage>
</organism>
<feature type="compositionally biased region" description="Low complexity" evidence="1">
    <location>
        <begin position="353"/>
        <end position="371"/>
    </location>
</feature>
<protein>
    <recommendedName>
        <fullName evidence="4">DOT1 domain-containing protein</fullName>
    </recommendedName>
</protein>
<keyword evidence="3" id="KW-1185">Reference proteome</keyword>